<dbReference type="InterPro" id="IPR016181">
    <property type="entry name" value="Acyl_CoA_acyltransferase"/>
</dbReference>
<dbReference type="Proteomes" id="UP000199645">
    <property type="component" value="Unassembled WGS sequence"/>
</dbReference>
<dbReference type="GO" id="GO:0016747">
    <property type="term" value="F:acyltransferase activity, transferring groups other than amino-acyl groups"/>
    <property type="evidence" value="ECO:0007669"/>
    <property type="project" value="InterPro"/>
</dbReference>
<dbReference type="InterPro" id="IPR000182">
    <property type="entry name" value="GNAT_dom"/>
</dbReference>
<keyword evidence="4" id="KW-1185">Reference proteome</keyword>
<evidence type="ECO:0000256" key="1">
    <source>
        <dbReference type="SAM" id="MobiDB-lite"/>
    </source>
</evidence>
<dbReference type="EMBL" id="FONV01000025">
    <property type="protein sequence ID" value="SFF84136.1"/>
    <property type="molecule type" value="Genomic_DNA"/>
</dbReference>
<accession>A0A1I2M3X0</accession>
<evidence type="ECO:0000313" key="3">
    <source>
        <dbReference type="EMBL" id="SFF84136.1"/>
    </source>
</evidence>
<feature type="region of interest" description="Disordered" evidence="1">
    <location>
        <begin position="68"/>
        <end position="129"/>
    </location>
</feature>
<feature type="region of interest" description="Disordered" evidence="1">
    <location>
        <begin position="147"/>
        <end position="166"/>
    </location>
</feature>
<dbReference type="SUPFAM" id="SSF55729">
    <property type="entry name" value="Acyl-CoA N-acyltransferases (Nat)"/>
    <property type="match status" value="1"/>
</dbReference>
<organism evidence="3 4">
    <name type="scientific">Actinoplanes philippinensis</name>
    <dbReference type="NCBI Taxonomy" id="35752"/>
    <lineage>
        <taxon>Bacteria</taxon>
        <taxon>Bacillati</taxon>
        <taxon>Actinomycetota</taxon>
        <taxon>Actinomycetes</taxon>
        <taxon>Micromonosporales</taxon>
        <taxon>Micromonosporaceae</taxon>
        <taxon>Actinoplanes</taxon>
    </lineage>
</organism>
<sequence>MACAALSRWDRLVINGEPEAVAGLLRQVLAETGETFRPFGTEELVTEVVARIPELEVSATFAWMETTEPVKRARTGADGPGRGRAHAGGSESGRSRGDGSESGRACGDGSDRGRARGDGLESGGAHAAGGAVQANAAEVLEGSATQADEAGVVGGSATEADERAGTGAAGLRPVWLGKQEWPEVTALIREAYPESYAWPGDPAVRRWAGIRGLDGELLTVAAEAWSTPEIGFMSGVATRPAARGRGLGADICAFVADELLPGRERVALLVDYWNTAAVATYTGLGFATRRVAAARRR</sequence>
<dbReference type="AlphaFoldDB" id="A0A1I2M3X0"/>
<reference evidence="3 4" key="1">
    <citation type="submission" date="2016-10" db="EMBL/GenBank/DDBJ databases">
        <authorList>
            <person name="de Groot N.N."/>
        </authorList>
    </citation>
    <scope>NUCLEOTIDE SEQUENCE [LARGE SCALE GENOMIC DNA]</scope>
    <source>
        <strain evidence="3 4">DSM 43019</strain>
    </source>
</reference>
<feature type="domain" description="N-acetyltransferase" evidence="2">
    <location>
        <begin position="169"/>
        <end position="297"/>
    </location>
</feature>
<evidence type="ECO:0000259" key="2">
    <source>
        <dbReference type="PROSITE" id="PS51186"/>
    </source>
</evidence>
<dbReference type="InterPro" id="IPR013653">
    <property type="entry name" value="GCN5-like_dom"/>
</dbReference>
<dbReference type="Pfam" id="PF08445">
    <property type="entry name" value="FR47"/>
    <property type="match status" value="1"/>
</dbReference>
<dbReference type="Gene3D" id="3.40.630.30">
    <property type="match status" value="1"/>
</dbReference>
<dbReference type="STRING" id="35752.SAMN05421541_12514"/>
<name>A0A1I2M3X0_9ACTN</name>
<protein>
    <submittedName>
        <fullName evidence="3">FR47-like protein</fullName>
    </submittedName>
</protein>
<proteinExistence type="predicted"/>
<dbReference type="PROSITE" id="PS51186">
    <property type="entry name" value="GNAT"/>
    <property type="match status" value="1"/>
</dbReference>
<evidence type="ECO:0000313" key="4">
    <source>
        <dbReference type="Proteomes" id="UP000199645"/>
    </source>
</evidence>
<gene>
    <name evidence="3" type="ORF">SAMN05421541_12514</name>
</gene>
<feature type="compositionally biased region" description="Basic and acidic residues" evidence="1">
    <location>
        <begin position="109"/>
        <end position="119"/>
    </location>
</feature>